<dbReference type="GO" id="GO:0008658">
    <property type="term" value="F:penicillin binding"/>
    <property type="evidence" value="ECO:0007669"/>
    <property type="project" value="InterPro"/>
</dbReference>
<dbReference type="GO" id="GO:0009252">
    <property type="term" value="P:peptidoglycan biosynthetic process"/>
    <property type="evidence" value="ECO:0007669"/>
    <property type="project" value="UniProtKB-UniPathway"/>
</dbReference>
<keyword evidence="9" id="KW-0132">Cell division</keyword>
<feature type="domain" description="Penicillin-binding protein transpeptidase" evidence="7">
    <location>
        <begin position="261"/>
        <end position="559"/>
    </location>
</feature>
<dbReference type="SUPFAM" id="SSF56519">
    <property type="entry name" value="Penicillin binding protein dimerisation domain"/>
    <property type="match status" value="1"/>
</dbReference>
<evidence type="ECO:0000313" key="9">
    <source>
        <dbReference type="EMBL" id="KYD10937.1"/>
    </source>
</evidence>
<comment type="subcellular location">
    <subcellularLocation>
        <location evidence="1">Membrane</location>
    </subcellularLocation>
</comment>
<dbReference type="OrthoDB" id="2985542at2"/>
<feature type="domain" description="Penicillin-binding protein dimerisation" evidence="8">
    <location>
        <begin position="60"/>
        <end position="215"/>
    </location>
</feature>
<dbReference type="PANTHER" id="PTHR30627">
    <property type="entry name" value="PEPTIDOGLYCAN D,D-TRANSPEPTIDASE"/>
    <property type="match status" value="1"/>
</dbReference>
<dbReference type="EC" id="3.4.16.4" evidence="4"/>
<comment type="pathway">
    <text evidence="2">Cell wall biogenesis; peptidoglycan biosynthesis.</text>
</comment>
<evidence type="ECO:0000256" key="6">
    <source>
        <dbReference type="ARBA" id="ARBA00034000"/>
    </source>
</evidence>
<dbReference type="UniPathway" id="UPA00219"/>
<dbReference type="GO" id="GO:0005886">
    <property type="term" value="C:plasma membrane"/>
    <property type="evidence" value="ECO:0007669"/>
    <property type="project" value="TreeGrafter"/>
</dbReference>
<dbReference type="EMBL" id="LQYN01000011">
    <property type="protein sequence ID" value="KYD10937.1"/>
    <property type="molecule type" value="Genomic_DNA"/>
</dbReference>
<evidence type="ECO:0000313" key="10">
    <source>
        <dbReference type="EMBL" id="QQX24229.1"/>
    </source>
</evidence>
<dbReference type="InterPro" id="IPR036138">
    <property type="entry name" value="PBP_dimer_sf"/>
</dbReference>
<dbReference type="Pfam" id="PF00905">
    <property type="entry name" value="Transpeptidase"/>
    <property type="match status" value="1"/>
</dbReference>
<dbReference type="Gene3D" id="3.90.1310.10">
    <property type="entry name" value="Penicillin-binding protein 2a (Domain 2)"/>
    <property type="match status" value="1"/>
</dbReference>
<dbReference type="STRING" id="46224.B4102_1723"/>
<dbReference type="GO" id="GO:0009002">
    <property type="term" value="F:serine-type D-Ala-D-Ala carboxypeptidase activity"/>
    <property type="evidence" value="ECO:0007669"/>
    <property type="project" value="UniProtKB-EC"/>
</dbReference>
<evidence type="ECO:0000256" key="3">
    <source>
        <dbReference type="ARBA" id="ARBA00007171"/>
    </source>
</evidence>
<dbReference type="GO" id="GO:0051301">
    <property type="term" value="P:cell division"/>
    <property type="evidence" value="ECO:0007669"/>
    <property type="project" value="UniProtKB-KW"/>
</dbReference>
<keyword evidence="9" id="KW-0808">Transferase</keyword>
<dbReference type="KEGG" id="hspo:JGZ69_15620"/>
<proteinExistence type="inferred from homology"/>
<keyword evidence="9" id="KW-0131">Cell cycle</keyword>
<dbReference type="Pfam" id="PF03717">
    <property type="entry name" value="PBP_dimer"/>
    <property type="match status" value="1"/>
</dbReference>
<dbReference type="Proteomes" id="UP000595512">
    <property type="component" value="Chromosome"/>
</dbReference>
<evidence type="ECO:0000313" key="12">
    <source>
        <dbReference type="Proteomes" id="UP000595512"/>
    </source>
</evidence>
<name>A0A150LF10_9BACI</name>
<comment type="similarity">
    <text evidence="3">Belongs to the transpeptidase family.</text>
</comment>
<evidence type="ECO:0000259" key="8">
    <source>
        <dbReference type="Pfam" id="PF03717"/>
    </source>
</evidence>
<organism evidence="9 11">
    <name type="scientific">Heyndrickxia sporothermodurans</name>
    <dbReference type="NCBI Taxonomy" id="46224"/>
    <lineage>
        <taxon>Bacteria</taxon>
        <taxon>Bacillati</taxon>
        <taxon>Bacillota</taxon>
        <taxon>Bacilli</taxon>
        <taxon>Bacillales</taxon>
        <taxon>Bacillaceae</taxon>
        <taxon>Heyndrickxia</taxon>
    </lineage>
</organism>
<dbReference type="GO" id="GO:0071972">
    <property type="term" value="F:peptidoglycan L,D-transpeptidase activity"/>
    <property type="evidence" value="ECO:0007669"/>
    <property type="project" value="TreeGrafter"/>
</dbReference>
<dbReference type="GO" id="GO:0016757">
    <property type="term" value="F:glycosyltransferase activity"/>
    <property type="evidence" value="ECO:0007669"/>
    <property type="project" value="UniProtKB-KW"/>
</dbReference>
<dbReference type="InterPro" id="IPR001460">
    <property type="entry name" value="PCN-bd_Tpept"/>
</dbReference>
<reference evidence="9 11" key="1">
    <citation type="submission" date="2016-01" db="EMBL/GenBank/DDBJ databases">
        <title>Genome Sequences of Twelve Sporeforming Bacillus Species Isolated from Foods.</title>
        <authorList>
            <person name="Berendsen E.M."/>
            <person name="Wells-Bennik M.H."/>
            <person name="Krawcyk A.O."/>
            <person name="De Jong A."/>
            <person name="Holsappel S."/>
            <person name="Eijlander R.T."/>
            <person name="Kuipers O.P."/>
        </authorList>
    </citation>
    <scope>NUCLEOTIDE SEQUENCE [LARGE SCALE GENOMIC DNA]</scope>
    <source>
        <strain evidence="9 11">B4102</strain>
    </source>
</reference>
<dbReference type="AlphaFoldDB" id="A0A150LF10"/>
<dbReference type="SUPFAM" id="SSF56601">
    <property type="entry name" value="beta-lactamase/transpeptidase-like"/>
    <property type="match status" value="1"/>
</dbReference>
<evidence type="ECO:0000313" key="11">
    <source>
        <dbReference type="Proteomes" id="UP000075666"/>
    </source>
</evidence>
<dbReference type="GeneID" id="62497349"/>
<evidence type="ECO:0000256" key="1">
    <source>
        <dbReference type="ARBA" id="ARBA00004370"/>
    </source>
</evidence>
<evidence type="ECO:0000256" key="2">
    <source>
        <dbReference type="ARBA" id="ARBA00004752"/>
    </source>
</evidence>
<dbReference type="GO" id="GO:0071555">
    <property type="term" value="P:cell wall organization"/>
    <property type="evidence" value="ECO:0007669"/>
    <property type="project" value="TreeGrafter"/>
</dbReference>
<evidence type="ECO:0000259" key="7">
    <source>
        <dbReference type="Pfam" id="PF00905"/>
    </source>
</evidence>
<dbReference type="InterPro" id="IPR005311">
    <property type="entry name" value="PBP_dimer"/>
</dbReference>
<sequence>MRRKRYFVLASSILLIFSLLLARLVQLQLVDTESFSKHHINLLEESVSQRTQEIIIDDGRGQFTDRNGKPLTYKEKSVLVLFPFLKTIQWDSEKVASILNISEDQLFAELETAKAPFIFHGKTPYILSDKQLNEINMLKIPGVFAVRKKYTESDISAAQLIGIIGEDANTFLKRYPDKKGMQNQKIGITGLQKQFDEFLLPEGESKLVFHVDAMGGPLFGINVKYTGSGNSNYPVTIQTTLNKTLQEQIDKKVDEYEIQKGGVLLLDIETNEILANVSRPKMDVKDPYKNNSVENVMLSQQIPGSIFKTVVAAASIETSAVNETEKFPCNEDLYGKPAERQLGDLTFDESFAQSCNRTFSELAKRLKKENPNLLEEYASKLGLIGEIGWQGDVFHFKNFKQLKEDQGQIFAKLESRKDDNLVAQTGIGQQEVRLTPLAIANMMATIARGGELQSVQAVSAIKYHDDTPMIHFSSHDLPYKPISKITAMKLQKMLRHVVTNENGTGRWFKDLPYEVAGKSGTAETGIYENKVQLHNKWFAGYFPFKNPKYALVVVNLGVPEDKGGINQLFSDIVQLIHENDTNQNSKD</sequence>
<dbReference type="PATRIC" id="fig|46224.3.peg.780"/>
<dbReference type="InterPro" id="IPR012338">
    <property type="entry name" value="Beta-lactam/transpept-like"/>
</dbReference>
<keyword evidence="5" id="KW-0472">Membrane</keyword>
<keyword evidence="11" id="KW-1185">Reference proteome</keyword>
<dbReference type="Gene3D" id="3.40.710.10">
    <property type="entry name" value="DD-peptidase/beta-lactamase superfamily"/>
    <property type="match status" value="1"/>
</dbReference>
<gene>
    <name evidence="9" type="ORF">B4102_1723</name>
    <name evidence="10" type="ORF">JGZ69_15620</name>
</gene>
<dbReference type="RefSeq" id="WP_066227354.1">
    <property type="nucleotide sequence ID" value="NZ_CP066701.1"/>
</dbReference>
<accession>A0A150LF10</accession>
<dbReference type="EMBL" id="CP066701">
    <property type="protein sequence ID" value="QQX24229.1"/>
    <property type="molecule type" value="Genomic_DNA"/>
</dbReference>
<comment type="catalytic activity">
    <reaction evidence="6">
        <text>Preferential cleavage: (Ac)2-L-Lys-D-Ala-|-D-Ala. Also transpeptidation of peptidyl-alanyl moieties that are N-acyl substituents of D-alanine.</text>
        <dbReference type="EC" id="3.4.16.4"/>
    </reaction>
</comment>
<evidence type="ECO:0000256" key="5">
    <source>
        <dbReference type="ARBA" id="ARBA00023136"/>
    </source>
</evidence>
<keyword evidence="9" id="KW-0328">Glycosyltransferase</keyword>
<dbReference type="Proteomes" id="UP000075666">
    <property type="component" value="Unassembled WGS sequence"/>
</dbReference>
<evidence type="ECO:0000256" key="4">
    <source>
        <dbReference type="ARBA" id="ARBA00012448"/>
    </source>
</evidence>
<protein>
    <recommendedName>
        <fullName evidence="4">serine-type D-Ala-D-Ala carboxypeptidase</fullName>
        <ecNumber evidence="4">3.4.16.4</ecNumber>
    </recommendedName>
</protein>
<reference evidence="10 12" key="2">
    <citation type="submission" date="2020-12" db="EMBL/GenBank/DDBJ databases">
        <title>Taxonomic evaluation of the Bacillus sporothermodurans group of bacteria based on whole genome sequences.</title>
        <authorList>
            <person name="Fiedler G."/>
            <person name="Herbstmann A.-D."/>
            <person name="Doll E."/>
            <person name="Wenning M."/>
            <person name="Brinks E."/>
            <person name="Kabisch J."/>
            <person name="Breitenwieser F."/>
            <person name="Lappann M."/>
            <person name="Boehnlein C."/>
            <person name="Franz C."/>
        </authorList>
    </citation>
    <scope>NUCLEOTIDE SEQUENCE [LARGE SCALE GENOMIC DNA]</scope>
    <source>
        <strain evidence="10 12">DSM 10599</strain>
    </source>
</reference>
<dbReference type="PANTHER" id="PTHR30627:SF24">
    <property type="entry name" value="PENICILLIN-BINDING PROTEIN 4B"/>
    <property type="match status" value="1"/>
</dbReference>
<dbReference type="InterPro" id="IPR050515">
    <property type="entry name" value="Beta-lactam/transpept"/>
</dbReference>